<evidence type="ECO:0000313" key="2">
    <source>
        <dbReference type="EMBL" id="MEA5427547.1"/>
    </source>
</evidence>
<dbReference type="RefSeq" id="WP_323259051.1">
    <property type="nucleotide sequence ID" value="NZ_JAYGIM010000009.1"/>
</dbReference>
<dbReference type="InterPro" id="IPR052548">
    <property type="entry name" value="Type_VII_TA_antitoxin"/>
</dbReference>
<dbReference type="Proteomes" id="UP001302222">
    <property type="component" value="Unassembled WGS sequence"/>
</dbReference>
<feature type="domain" description="Polymerase beta nucleotidyltransferase" evidence="1">
    <location>
        <begin position="11"/>
        <end position="102"/>
    </location>
</feature>
<reference evidence="2 3" key="1">
    <citation type="submission" date="2023-12" db="EMBL/GenBank/DDBJ databases">
        <title>Novel species of the genus Arcicella isolated from rivers.</title>
        <authorList>
            <person name="Lu H."/>
        </authorList>
    </citation>
    <scope>NUCLEOTIDE SEQUENCE [LARGE SCALE GENOMIC DNA]</scope>
    <source>
        <strain evidence="2 3">DC25W</strain>
    </source>
</reference>
<dbReference type="PANTHER" id="PTHR33933">
    <property type="entry name" value="NUCLEOTIDYLTRANSFERASE"/>
    <property type="match status" value="1"/>
</dbReference>
<accession>A0ABU5SK00</accession>
<dbReference type="Pfam" id="PF18765">
    <property type="entry name" value="Polbeta"/>
    <property type="match status" value="1"/>
</dbReference>
<organism evidence="2 3">
    <name type="scientific">Arcicella lustrica</name>
    <dbReference type="NCBI Taxonomy" id="2984196"/>
    <lineage>
        <taxon>Bacteria</taxon>
        <taxon>Pseudomonadati</taxon>
        <taxon>Bacteroidota</taxon>
        <taxon>Cytophagia</taxon>
        <taxon>Cytophagales</taxon>
        <taxon>Flectobacillaceae</taxon>
        <taxon>Arcicella</taxon>
    </lineage>
</organism>
<gene>
    <name evidence="2" type="ORF">VB798_13215</name>
</gene>
<evidence type="ECO:0000259" key="1">
    <source>
        <dbReference type="Pfam" id="PF18765"/>
    </source>
</evidence>
<dbReference type="EMBL" id="JAYGIM010000009">
    <property type="protein sequence ID" value="MEA5427547.1"/>
    <property type="molecule type" value="Genomic_DNA"/>
</dbReference>
<proteinExistence type="predicted"/>
<dbReference type="InterPro" id="IPR043519">
    <property type="entry name" value="NT_sf"/>
</dbReference>
<sequence length="106" mass="12077">MQYGLTDKQLNEILDIITANPAVEEAILFGSRAKGNYRKGSDVDIALKGENLTLTDVLHIDNQLDDTYLPYTFDIILYRHINDPDVIEHINRVGIDILKKAEIQHE</sequence>
<evidence type="ECO:0000313" key="3">
    <source>
        <dbReference type="Proteomes" id="UP001302222"/>
    </source>
</evidence>
<dbReference type="SUPFAM" id="SSF81301">
    <property type="entry name" value="Nucleotidyltransferase"/>
    <property type="match status" value="1"/>
</dbReference>
<dbReference type="Gene3D" id="3.30.460.10">
    <property type="entry name" value="Beta Polymerase, domain 2"/>
    <property type="match status" value="1"/>
</dbReference>
<dbReference type="CDD" id="cd05403">
    <property type="entry name" value="NT_KNTase_like"/>
    <property type="match status" value="1"/>
</dbReference>
<comment type="caution">
    <text evidence="2">The sequence shown here is derived from an EMBL/GenBank/DDBJ whole genome shotgun (WGS) entry which is preliminary data.</text>
</comment>
<dbReference type="InterPro" id="IPR041633">
    <property type="entry name" value="Polbeta"/>
</dbReference>
<protein>
    <submittedName>
        <fullName evidence="2">Nucleotidyltransferase domain-containing protein</fullName>
    </submittedName>
</protein>
<keyword evidence="3" id="KW-1185">Reference proteome</keyword>
<dbReference type="PANTHER" id="PTHR33933:SF1">
    <property type="entry name" value="PROTEIN ADENYLYLTRANSFERASE MNTA-RELATED"/>
    <property type="match status" value="1"/>
</dbReference>
<name>A0ABU5SK00_9BACT</name>